<comment type="subunit">
    <text evidence="11">Heterodimer of a large membrane-associated beta subunit and a small pyruvoyl-containing alpha subunit. Interacts with pstB2. This interaction may be a means to structurally tether the donor membrane (ER) harboring PstB2 to acceptor membranes (Golgi/endosomes) harboring PSD2 during PtdSer transport to the site of PtdEtn synthesis.</text>
</comment>
<dbReference type="SUPFAM" id="SSF49562">
    <property type="entry name" value="C2 domain (Calcium/lipid-binding domain, CaLB)"/>
    <property type="match status" value="2"/>
</dbReference>
<comment type="function">
    <text evidence="11">Catalyzes the formation of phosphatidylethanolamine (PtdEtn) from phosphatidylserine (PtdSer). Plays a central role in phospholipid metabolism and in the interorganelle trafficking of phosphatidylserine.</text>
</comment>
<keyword evidence="8 11" id="KW-0456">Lyase</keyword>
<evidence type="ECO:0000256" key="3">
    <source>
        <dbReference type="ARBA" id="ARBA00022793"/>
    </source>
</evidence>
<keyword evidence="11" id="KW-0967">Endosome</keyword>
<keyword evidence="6 11" id="KW-0865">Zymogen</keyword>
<evidence type="ECO:0000313" key="15">
    <source>
        <dbReference type="Proteomes" id="UP001497600"/>
    </source>
</evidence>
<keyword evidence="7 11" id="KW-0594">Phospholipid biosynthesis</keyword>
<gene>
    <name evidence="11 14" type="primary">PSD2</name>
    <name evidence="14" type="ORF">CAAN4_H20824</name>
</gene>
<comment type="subcellular location">
    <subcellularLocation>
        <location evidence="11">Golgi apparatus membrane</location>
        <topology evidence="11">Peripheral membrane protein</topology>
        <orientation evidence="11">Cytoplasmic side</orientation>
    </subcellularLocation>
    <subcellularLocation>
        <location evidence="11">Endosome membrane</location>
        <topology evidence="11">Peripheral membrane protein</topology>
        <orientation evidence="11">Cytoplasmic side</orientation>
    </subcellularLocation>
</comment>
<sequence length="1137" mass="126983">MRILRRKTKKRTTPKTQLFLKINANRAADLVPTEVAASHSAGTAPSSTSSKKSVNPVLVASLNGYKRKTVRKLHTSQPSWDDSVHLPLKQNDYSQLLVLTIWDKHRRYKNYMGELRLSVSDIFTNSSNSFSLTSDLKWYKLYSGQSYQGFVTGSLLLSFELVVKTKRRKKSTGVGNKTTIVNKSKDTGAVPTVLINPPTAHDLYTKIDDLNLDAMEENELVPVNTLSEGEKSILLQAWLDSLLVSSPDRTLLSPNEQGFYPDGPTIMADGSDLESVTPSLEPTSESGSAPIPILKATGDISHDNLLHPDDISGSDYSICTDDSAAESDDASQFLDSGDVSLSQSSLPFSVQSSNLLNPQDIPSTKKKHPLSKLRSKASQNSHFEVSNRDVLGVIFLEIVSCSDLPPLSNITRTSFDMDPFVVVTFGKRTFRTSWKRHTLNPIFNERLAFEILAHEHNFNIQFSVLDKDSFSFHDEVADVTVRMKEITDMSTETSFAEADGADGTDSAAMEGETVSGFSMGLPVLDPVDYPSSTSIRLSEDANMVSSIKKKRFTKRKKVTVKYEDTSKFKTMDLALNIHKEKYLGKYKPTLKIRARFEPYESLRRQFWKVLLEQYSLGNEGKYDYIELIALLDTLGCENSDDIVSGFFESVGKSAWGGDTLTIEEISDMLEKHVTSNAGQGNKIFQIEKCPICCQKRLSKKQDVDIITHVAICASKDWSIVNKLLLSSYDTPQVATRRWFSKVLIKLTYGKYKLGSNSANILVQDRTTGIVMEEKMGVYVRLGIRVLYKGLDSAKKKRIRQLLKSLSIKQGAKFDAEQSKNDIKAFIKFHSLDLSDCLEEDPSKYATFNEFFYRKLKPGARKLSSEDDRVVVSPADCRSTCFDSVDAATELWVKGRNFTLAKLFNGNLENLETTDLFNPSKCSLGIFRLAPQDYHRFHSPVSGVIRSIKHVDGEYYTVNPMAIRSELDVFGENVRSIICIETEHFGTVIMIAVGAMMVGSIVLSVGEQQKISRGEEVGYFKFGGSTILLLFQSSHFKFDSDLVNNSNTCVETLIRVGQSIGHSPEVPECTQDHIDFDKQSKDFKLNLIRVLTGGDLSDTKGISNWEASRLSFDDDDEVLYSGAEEDINDEGLDLENDD</sequence>
<dbReference type="SMART" id="SM00239">
    <property type="entry name" value="C2"/>
    <property type="match status" value="2"/>
</dbReference>
<comment type="catalytic activity">
    <reaction evidence="11">
        <text>a 1,2-diacyl-sn-glycero-3-phospho-L-serine + H(+) = a 1,2-diacyl-sn-glycero-3-phosphoethanolamine + CO2</text>
        <dbReference type="Rhea" id="RHEA:20828"/>
        <dbReference type="ChEBI" id="CHEBI:15378"/>
        <dbReference type="ChEBI" id="CHEBI:16526"/>
        <dbReference type="ChEBI" id="CHEBI:57262"/>
        <dbReference type="ChEBI" id="CHEBI:64612"/>
        <dbReference type="EC" id="4.1.1.65"/>
    </reaction>
</comment>
<dbReference type="InterPro" id="IPR033179">
    <property type="entry name" value="PSD_type2_pro"/>
</dbReference>
<comment type="PTM">
    <text evidence="11">Is synthesized initially as an inactive proenzyme. Formation of the active enzyme involves a self-maturation process in which the active site pyruvoyl group is generated from an internal serine residue via an autocatalytic post-translational modification. Two non-identical subunits are generated from the proenzyme in this reaction, and the pyruvate is formed at the N-terminus of the alpha chain, which is derived from the carboxyl end of the proenzyme. The autoendoproteolytic cleavage occurs by a canonical serine protease mechanism, in which the side chain hydroxyl group of the serine supplies its oxygen atom to form the C-terminus of the beta chain, while the remainder of the serine residue undergoes an oxidative deamination to produce ammonia and the pyruvoyl prosthetic group on the alpha chain. During this reaction, the Ser that is part of the protease active site of the proenzyme becomes the pyruvoyl prosthetic group, which constitutes an essential element of the active site of the mature decarboxylase.</text>
</comment>
<feature type="site" description="Cleavage (non-hydrolytic); by autocatalysis" evidence="11">
    <location>
        <begin position="1023"/>
        <end position="1024"/>
    </location>
</feature>
<comment type="pathway">
    <text evidence="11">Phospholipid metabolism; phosphatidylethanolamine biosynthesis; phosphatidylethanolamine from CDP-diacylglycerol: step 2/2.</text>
</comment>
<dbReference type="NCBIfam" id="TIGR00163">
    <property type="entry name" value="PS_decarb"/>
    <property type="match status" value="1"/>
</dbReference>
<dbReference type="HAMAP" id="MF_00663">
    <property type="entry name" value="PS_decarb_PSD_B_type2"/>
    <property type="match status" value="1"/>
</dbReference>
<comment type="domain">
    <text evidence="11">The C2 domains have an essential, but non-catalytic function. They may facilitate interactions with other proteins and are required for lipid transport function.</text>
</comment>
<dbReference type="EMBL" id="OZ004260">
    <property type="protein sequence ID" value="CAK7921954.1"/>
    <property type="molecule type" value="Genomic_DNA"/>
</dbReference>
<dbReference type="InterPro" id="IPR000008">
    <property type="entry name" value="C2_dom"/>
</dbReference>
<reference evidence="14 15" key="1">
    <citation type="submission" date="2024-01" db="EMBL/GenBank/DDBJ databases">
        <authorList>
            <consortium name="Genoscope - CEA"/>
            <person name="William W."/>
        </authorList>
    </citation>
    <scope>NUCLEOTIDE SEQUENCE [LARGE SCALE GENOMIC DNA]</scope>
    <source>
        <strain evidence="14 15">29B2s-10</strain>
    </source>
</reference>
<keyword evidence="5 11" id="KW-0472">Membrane</keyword>
<evidence type="ECO:0000256" key="5">
    <source>
        <dbReference type="ARBA" id="ARBA00023136"/>
    </source>
</evidence>
<comment type="pathway">
    <text evidence="1">Lipid metabolism.</text>
</comment>
<dbReference type="CDD" id="cd04039">
    <property type="entry name" value="C2_PSD"/>
    <property type="match status" value="1"/>
</dbReference>
<evidence type="ECO:0000256" key="12">
    <source>
        <dbReference type="SAM" id="MobiDB-lite"/>
    </source>
</evidence>
<dbReference type="Gene3D" id="2.60.40.150">
    <property type="entry name" value="C2 domain"/>
    <property type="match status" value="2"/>
</dbReference>
<feature type="active site" description="Charge relay system; for autoendoproteolytic cleavage activity" evidence="11">
    <location>
        <position position="937"/>
    </location>
</feature>
<proteinExistence type="inferred from homology"/>
<feature type="active site" description="Charge relay system; for autoendoproteolytic cleavage activity" evidence="11">
    <location>
        <position position="1024"/>
    </location>
</feature>
<feature type="region of interest" description="Disordered" evidence="12">
    <location>
        <begin position="252"/>
        <end position="294"/>
    </location>
</feature>
<feature type="domain" description="C2" evidence="13">
    <location>
        <begin position="374"/>
        <end position="497"/>
    </location>
</feature>
<dbReference type="Proteomes" id="UP001497600">
    <property type="component" value="Chromosome H"/>
</dbReference>
<accession>A0ABP0ELW1</accession>
<feature type="modified residue" description="Pyruvic acid (Ser); by autocatalysis" evidence="11">
    <location>
        <position position="1024"/>
    </location>
</feature>
<dbReference type="PROSITE" id="PS50004">
    <property type="entry name" value="C2"/>
    <property type="match status" value="2"/>
</dbReference>
<feature type="chain" id="PRO_5044925755" description="Phosphatidylserine decarboxylase 2 beta chain" evidence="11">
    <location>
        <begin position="1"/>
        <end position="1023"/>
    </location>
</feature>
<evidence type="ECO:0000256" key="4">
    <source>
        <dbReference type="ARBA" id="ARBA00023098"/>
    </source>
</evidence>
<evidence type="ECO:0000256" key="9">
    <source>
        <dbReference type="ARBA" id="ARBA00023264"/>
    </source>
</evidence>
<feature type="chain" id="PRO_5044925756" description="Phosphatidylserine decarboxylase 2 alpha chain" evidence="11">
    <location>
        <begin position="1024"/>
        <end position="1137"/>
    </location>
</feature>
<evidence type="ECO:0000259" key="13">
    <source>
        <dbReference type="PROSITE" id="PS50004"/>
    </source>
</evidence>
<evidence type="ECO:0000256" key="6">
    <source>
        <dbReference type="ARBA" id="ARBA00023145"/>
    </source>
</evidence>
<feature type="domain" description="C2" evidence="13">
    <location>
        <begin position="14"/>
        <end position="132"/>
    </location>
</feature>
<name>A0ABP0ELW1_9ASCO</name>
<keyword evidence="9 11" id="KW-1208">Phospholipid metabolism</keyword>
<feature type="active site" description="Charge relay system; for autoendoproteolytic cleavage activity" evidence="11">
    <location>
        <position position="875"/>
    </location>
</feature>
<evidence type="ECO:0000256" key="8">
    <source>
        <dbReference type="ARBA" id="ARBA00023239"/>
    </source>
</evidence>
<evidence type="ECO:0000313" key="14">
    <source>
        <dbReference type="EMBL" id="CAK7921954.1"/>
    </source>
</evidence>
<dbReference type="Pfam" id="PF02666">
    <property type="entry name" value="PS_Dcarbxylase"/>
    <property type="match status" value="1"/>
</dbReference>
<evidence type="ECO:0000256" key="10">
    <source>
        <dbReference type="ARBA" id="ARBA00023317"/>
    </source>
</evidence>
<dbReference type="InterPro" id="IPR033177">
    <property type="entry name" value="PSD-B"/>
</dbReference>
<evidence type="ECO:0000256" key="7">
    <source>
        <dbReference type="ARBA" id="ARBA00023209"/>
    </source>
</evidence>
<dbReference type="Pfam" id="PF00168">
    <property type="entry name" value="C2"/>
    <property type="match status" value="2"/>
</dbReference>
<evidence type="ECO:0000256" key="11">
    <source>
        <dbReference type="HAMAP-Rule" id="MF_03209"/>
    </source>
</evidence>
<dbReference type="PANTHER" id="PTHR10067:SF17">
    <property type="entry name" value="PHOSPHATIDYLSERINE DECARBOXYLASE PROENZYME 2"/>
    <property type="match status" value="1"/>
</dbReference>
<feature type="compositionally biased region" description="Polar residues" evidence="12">
    <location>
        <begin position="274"/>
        <end position="287"/>
    </location>
</feature>
<feature type="active site" description="Schiff-base intermediate with substrate; via pyruvic acid; for decarboxylase activity" evidence="11">
    <location>
        <position position="1024"/>
    </location>
</feature>
<protein>
    <recommendedName>
        <fullName evidence="11">Phosphatidylserine decarboxylase proenzyme 2</fullName>
        <ecNumber evidence="11">4.1.1.65</ecNumber>
    </recommendedName>
    <component>
        <recommendedName>
            <fullName evidence="11">Phosphatidylserine decarboxylase 2 beta chain</fullName>
        </recommendedName>
    </component>
    <component>
        <recommendedName>
            <fullName evidence="11">Phosphatidylserine decarboxylase 2 alpha chain</fullName>
        </recommendedName>
    </component>
</protein>
<evidence type="ECO:0000256" key="1">
    <source>
        <dbReference type="ARBA" id="ARBA00005189"/>
    </source>
</evidence>
<keyword evidence="10 11" id="KW-0670">Pyruvate</keyword>
<keyword evidence="15" id="KW-1185">Reference proteome</keyword>
<feature type="region of interest" description="Disordered" evidence="12">
    <location>
        <begin position="352"/>
        <end position="372"/>
    </location>
</feature>
<comment type="similarity">
    <text evidence="11">Belongs to the phosphatidylserine decarboxylase family. PSD-B subfamily. Eukaryotic type II sub-subfamily.</text>
</comment>
<keyword evidence="3 11" id="KW-0210">Decarboxylase</keyword>
<comment type="cofactor">
    <cofactor evidence="11">
        <name>pyruvate</name>
        <dbReference type="ChEBI" id="CHEBI:15361"/>
    </cofactor>
    <text evidence="11">Binds 1 pyruvoyl group covalently per subunit.</text>
</comment>
<keyword evidence="4 11" id="KW-0443">Lipid metabolism</keyword>
<dbReference type="PANTHER" id="PTHR10067">
    <property type="entry name" value="PHOSPHATIDYLSERINE DECARBOXYLASE"/>
    <property type="match status" value="1"/>
</dbReference>
<organism evidence="14 15">
    <name type="scientific">[Candida] anglica</name>
    <dbReference type="NCBI Taxonomy" id="148631"/>
    <lineage>
        <taxon>Eukaryota</taxon>
        <taxon>Fungi</taxon>
        <taxon>Dikarya</taxon>
        <taxon>Ascomycota</taxon>
        <taxon>Saccharomycotina</taxon>
        <taxon>Pichiomycetes</taxon>
        <taxon>Debaryomycetaceae</taxon>
        <taxon>Kurtzmaniella</taxon>
    </lineage>
</organism>
<keyword evidence="11" id="KW-0333">Golgi apparatus</keyword>
<dbReference type="InterPro" id="IPR003817">
    <property type="entry name" value="PS_Dcarbxylase"/>
</dbReference>
<dbReference type="EC" id="4.1.1.65" evidence="11"/>
<keyword evidence="2 11" id="KW-0444">Lipid biosynthesis</keyword>
<evidence type="ECO:0000256" key="2">
    <source>
        <dbReference type="ARBA" id="ARBA00022516"/>
    </source>
</evidence>
<dbReference type="InterPro" id="IPR035892">
    <property type="entry name" value="C2_domain_sf"/>
</dbReference>